<gene>
    <name evidence="7" type="ORF">ACCI49_19050</name>
</gene>
<protein>
    <submittedName>
        <fullName evidence="7">Glycosyltransferase family 92 protein</fullName>
        <ecNumber evidence="7">2.4.-.-</ecNumber>
    </submittedName>
</protein>
<evidence type="ECO:0000313" key="8">
    <source>
        <dbReference type="Proteomes" id="UP001569428"/>
    </source>
</evidence>
<keyword evidence="6" id="KW-0472">Membrane</keyword>
<sequence>MKLGIAAIFKNEYDYILEWIAYHKLMGVDNFYIADNVSDDGSSQLLEALDYLGVIKRVHFPRVGDVGPQVPAYNHILNYYGGEVDLLAFIDADEFIVSTNELSLKENLAAFHAIEDAGALALNWRNFGSSGHKVRSAGPVIERFRRASKKDHDFNRHIKTILKPSMVQKMNIHECTLKSGGYYSGNLEPTKFENGAPSEPKTVDVQYNRVRINHYVVKSRQEHIINKQRKGSGAGSAGRQKGESYFRAHDLNDELDDIMSSFVGDVKLVIKEVGEQLETKSPYLCYGKAVVNVTPEIISGWAISEFEGPLKVRLLINEQEHLVKVDCPRPDVLRKGISSHLNCGFRYKPSRVLTPEDKVEAYIYGTFLSAKVHYSFESVS</sequence>
<evidence type="ECO:0000256" key="4">
    <source>
        <dbReference type="ARBA" id="ARBA00022692"/>
    </source>
</evidence>
<proteinExistence type="predicted"/>
<dbReference type="GO" id="GO:0016757">
    <property type="term" value="F:glycosyltransferase activity"/>
    <property type="evidence" value="ECO:0007669"/>
    <property type="project" value="UniProtKB-KW"/>
</dbReference>
<evidence type="ECO:0000256" key="5">
    <source>
        <dbReference type="ARBA" id="ARBA00022989"/>
    </source>
</evidence>
<name>A0ABV4P4T8_9GAMM</name>
<keyword evidence="8" id="KW-1185">Reference proteome</keyword>
<evidence type="ECO:0000256" key="1">
    <source>
        <dbReference type="ARBA" id="ARBA00004167"/>
    </source>
</evidence>
<reference evidence="7 8" key="1">
    <citation type="submission" date="2024-08" db="EMBL/GenBank/DDBJ databases">
        <authorList>
            <person name="Ishaq N."/>
        </authorList>
    </citation>
    <scope>NUCLEOTIDE SEQUENCE [LARGE SCALE GENOMIC DNA]</scope>
    <source>
        <strain evidence="7 8">DSM 18651</strain>
    </source>
</reference>
<dbReference type="EMBL" id="JBGMEK010000065">
    <property type="protein sequence ID" value="MFA0813009.1"/>
    <property type="molecule type" value="Genomic_DNA"/>
</dbReference>
<dbReference type="Pfam" id="PF01697">
    <property type="entry name" value="Glyco_transf_92"/>
    <property type="match status" value="1"/>
</dbReference>
<evidence type="ECO:0000256" key="2">
    <source>
        <dbReference type="ARBA" id="ARBA00022676"/>
    </source>
</evidence>
<comment type="subcellular location">
    <subcellularLocation>
        <location evidence="1">Membrane</location>
        <topology evidence="1">Single-pass membrane protein</topology>
    </subcellularLocation>
</comment>
<keyword evidence="5" id="KW-1133">Transmembrane helix</keyword>
<dbReference type="PANTHER" id="PTHR21461">
    <property type="entry name" value="GLYCOSYLTRANSFERASE FAMILY 92 PROTEIN"/>
    <property type="match status" value="1"/>
</dbReference>
<dbReference type="Proteomes" id="UP001569428">
    <property type="component" value="Unassembled WGS sequence"/>
</dbReference>
<dbReference type="InterPro" id="IPR029044">
    <property type="entry name" value="Nucleotide-diphossugar_trans"/>
</dbReference>
<dbReference type="RefSeq" id="WP_371840753.1">
    <property type="nucleotide sequence ID" value="NZ_JBGMEK010000065.1"/>
</dbReference>
<dbReference type="PANTHER" id="PTHR21461:SF69">
    <property type="entry name" value="GLYCOSYLTRANSFERASE FAMILY 92 PROTEIN"/>
    <property type="match status" value="1"/>
</dbReference>
<comment type="caution">
    <text evidence="7">The sequence shown here is derived from an EMBL/GenBank/DDBJ whole genome shotgun (WGS) entry which is preliminary data.</text>
</comment>
<evidence type="ECO:0000256" key="6">
    <source>
        <dbReference type="ARBA" id="ARBA00023136"/>
    </source>
</evidence>
<keyword evidence="4" id="KW-0812">Transmembrane</keyword>
<evidence type="ECO:0000256" key="3">
    <source>
        <dbReference type="ARBA" id="ARBA00022679"/>
    </source>
</evidence>
<dbReference type="SUPFAM" id="SSF53448">
    <property type="entry name" value="Nucleotide-diphospho-sugar transferases"/>
    <property type="match status" value="1"/>
</dbReference>
<keyword evidence="2 7" id="KW-0328">Glycosyltransferase</keyword>
<dbReference type="InterPro" id="IPR008166">
    <property type="entry name" value="Glyco_transf_92"/>
</dbReference>
<keyword evidence="3 7" id="KW-0808">Transferase</keyword>
<accession>A0ABV4P4T8</accession>
<evidence type="ECO:0000313" key="7">
    <source>
        <dbReference type="EMBL" id="MFA0813009.1"/>
    </source>
</evidence>
<dbReference type="EC" id="2.4.-.-" evidence="7"/>
<organism evidence="7 8">
    <name type="scientific">Microbulbifer epialgicus</name>
    <dbReference type="NCBI Taxonomy" id="393907"/>
    <lineage>
        <taxon>Bacteria</taxon>
        <taxon>Pseudomonadati</taxon>
        <taxon>Pseudomonadota</taxon>
        <taxon>Gammaproteobacteria</taxon>
        <taxon>Cellvibrionales</taxon>
        <taxon>Microbulbiferaceae</taxon>
        <taxon>Microbulbifer</taxon>
    </lineage>
</organism>